<feature type="compositionally biased region" description="Basic and acidic residues" evidence="7">
    <location>
        <begin position="1073"/>
        <end position="1086"/>
    </location>
</feature>
<dbReference type="CDD" id="cd15489">
    <property type="entry name" value="PHD_SF"/>
    <property type="match status" value="2"/>
</dbReference>
<dbReference type="Pfam" id="PF24294">
    <property type="entry name" value="Chromo_PTM"/>
    <property type="match status" value="1"/>
</dbReference>
<dbReference type="EnsemblPlants" id="KEH38923">
    <property type="protein sequence ID" value="KEH38923"/>
    <property type="gene ID" value="MTR_2g084615"/>
</dbReference>
<reference evidence="12" key="3">
    <citation type="submission" date="2015-04" db="UniProtKB">
        <authorList>
            <consortium name="EnsemblPlants"/>
        </authorList>
    </citation>
    <scope>IDENTIFICATION</scope>
    <source>
        <strain evidence="12">cv. Jemalong A17</strain>
    </source>
</reference>
<feature type="domain" description="PHD-type" evidence="8">
    <location>
        <begin position="383"/>
        <end position="430"/>
    </location>
</feature>
<comment type="subcellular location">
    <subcellularLocation>
        <location evidence="1">Nucleus</location>
    </subcellularLocation>
</comment>
<dbReference type="SUPFAM" id="SSF57903">
    <property type="entry name" value="FYVE/PHD zinc finger"/>
    <property type="match status" value="3"/>
</dbReference>
<dbReference type="GO" id="GO:0005634">
    <property type="term" value="C:nucleus"/>
    <property type="evidence" value="ECO:0007669"/>
    <property type="project" value="UniProtKB-SubCell"/>
</dbReference>
<dbReference type="Pfam" id="PF21743">
    <property type="entry name" value="PTM_DIR17_Tudor"/>
    <property type="match status" value="1"/>
</dbReference>
<proteinExistence type="predicted"/>
<evidence type="ECO:0000313" key="12">
    <source>
        <dbReference type="EnsemblPlants" id="KEH38923"/>
    </source>
</evidence>
<reference evidence="10 13" key="2">
    <citation type="journal article" date="2014" name="BMC Genomics">
        <title>An improved genome release (version Mt4.0) for the model legume Medicago truncatula.</title>
        <authorList>
            <person name="Tang H."/>
            <person name="Krishnakumar V."/>
            <person name="Bidwell S."/>
            <person name="Rosen B."/>
            <person name="Chan A."/>
            <person name="Zhou S."/>
            <person name="Gentzbittel L."/>
            <person name="Childs K.L."/>
            <person name="Yandell M."/>
            <person name="Gundlach H."/>
            <person name="Mayer K.F."/>
            <person name="Schwartz D.C."/>
            <person name="Town C.D."/>
        </authorList>
    </citation>
    <scope>GENOME REANNOTATION</scope>
    <source>
        <strain evidence="10">A17</strain>
        <strain evidence="12 13">cv. Jemalong A17</strain>
    </source>
</reference>
<dbReference type="PROSITE" id="PS01359">
    <property type="entry name" value="ZF_PHD_1"/>
    <property type="match status" value="1"/>
</dbReference>
<dbReference type="OrthoDB" id="784962at2759"/>
<dbReference type="PANTHER" id="PTHR46508:SF10">
    <property type="entry name" value="DNA-BINDING AND ZINC-FINGER PROTEIN"/>
    <property type="match status" value="1"/>
</dbReference>
<evidence type="ECO:0000256" key="1">
    <source>
        <dbReference type="ARBA" id="ARBA00004123"/>
    </source>
</evidence>
<dbReference type="SMART" id="SM00249">
    <property type="entry name" value="PHD"/>
    <property type="match status" value="4"/>
</dbReference>
<dbReference type="STRING" id="3880.A0A072VBZ5"/>
<dbReference type="InterPro" id="IPR011011">
    <property type="entry name" value="Znf_FYVE_PHD"/>
</dbReference>
<keyword evidence="3 6" id="KW-0863">Zinc-finger</keyword>
<keyword evidence="10" id="KW-0238">DNA-binding</keyword>
<evidence type="ECO:0000313" key="11">
    <source>
        <dbReference type="EMBL" id="RHN75395.1"/>
    </source>
</evidence>
<evidence type="ECO:0000256" key="7">
    <source>
        <dbReference type="SAM" id="MobiDB-lite"/>
    </source>
</evidence>
<feature type="domain" description="DDT" evidence="9">
    <location>
        <begin position="171"/>
        <end position="231"/>
    </location>
</feature>
<feature type="region of interest" description="Disordered" evidence="7">
    <location>
        <begin position="1341"/>
        <end position="1369"/>
    </location>
</feature>
<keyword evidence="13" id="KW-1185">Reference proteome</keyword>
<dbReference type="Pfam" id="PF00628">
    <property type="entry name" value="PHD"/>
    <property type="match status" value="1"/>
</dbReference>
<dbReference type="HOGENOM" id="CLU_002742_1_0_1"/>
<feature type="region of interest" description="Disordered" evidence="7">
    <location>
        <begin position="1272"/>
        <end position="1296"/>
    </location>
</feature>
<dbReference type="PROSITE" id="PS50827">
    <property type="entry name" value="DDT"/>
    <property type="match status" value="1"/>
</dbReference>
<organism evidence="10 13">
    <name type="scientific">Medicago truncatula</name>
    <name type="common">Barrel medic</name>
    <name type="synonym">Medicago tribuloides</name>
    <dbReference type="NCBI Taxonomy" id="3880"/>
    <lineage>
        <taxon>Eukaryota</taxon>
        <taxon>Viridiplantae</taxon>
        <taxon>Streptophyta</taxon>
        <taxon>Embryophyta</taxon>
        <taxon>Tracheophyta</taxon>
        <taxon>Spermatophyta</taxon>
        <taxon>Magnoliopsida</taxon>
        <taxon>eudicotyledons</taxon>
        <taxon>Gunneridae</taxon>
        <taxon>Pentapetalae</taxon>
        <taxon>rosids</taxon>
        <taxon>fabids</taxon>
        <taxon>Fabales</taxon>
        <taxon>Fabaceae</taxon>
        <taxon>Papilionoideae</taxon>
        <taxon>50 kb inversion clade</taxon>
        <taxon>NPAAA clade</taxon>
        <taxon>Hologalegina</taxon>
        <taxon>IRL clade</taxon>
        <taxon>Trifolieae</taxon>
        <taxon>Medicago</taxon>
    </lineage>
</organism>
<dbReference type="InterPro" id="IPR013083">
    <property type="entry name" value="Znf_RING/FYVE/PHD"/>
</dbReference>
<sequence length="1528" mass="172280">MAPPSGDFASEPPKRRGRPRKPRRKGKETVTVELKKPIVLIGRCVLKEFSETVQIGKVMSYEIGFYRVEYENGVFEDLDSSAIRRILIEDCDFDDDLIRRKNELEQSLLNKIIEESRELNAEDQEDSRDVMDDDSRDLCSDAEIPVELLVASELSPPLELPPSSGTIGVPEKYVSYLFSVYGFLRSFSIRLFLYPFSLDDFVGALNCRVPNTLVDAVHNSLMRALRRHLEHLASEGSTVASQCLRCSEWSLLDTLTWPVFLIEYLAVNGYIKGSEWNGFYNEIFNGDYYSLPASRKLVILQILCENVLESEELKAEMNMRKASELGKNYDAEDSPIAENGPKRVHRRYAKTTNCQDEEPTKFVSKLDAVNLPANSEDEVDKNGDECRLCGMDGTLLCCDGCPAAYHSRCIGVYKMYIPEGPWHCPECKINMIGPTIAPGTSLKGAETFGNDLYGQLFIGTCDHLLVLNVNSAEFCHKYYNQNDVRKVIQVLYDSVQHRPLYSSICMAVLQYWNIPESSSHLCVPNGNITSDFVYMGCSYKPQSYINKYMNGDFAASAAAKLAILSSEDSRSEGHVSDLKKATPDNPSLVAKAFSLTASRFFWPNSDKKLGEVIRERCCWCLSCKSSVSSKKGCMLNHAAITATKSAAKILSGLAPVRSGEGISPSISAYVIYLEESLNGLVDGPFRSENCRKLWRKQMERVTSFSNIKSLLLKLEENIRTIAFSGDWVNPTDEWLVESLTIHSDASTLGTTQERASCGRCRKQLPIKYTANKCRENFGWLNDKFTKSVFQKAALPKFMVRKAARQGGLRKILGIVYPDVSEIPKRSRQLVWRAAVEMSRNASQLALQVRYLDFYIRWIDLIRPEYNLQDGKGQDTEVSAFRNANIYDKKFAKGKTSYAIAFGSQKIIPSRVRKIAEIEEVPEGEKLWFSEKRIPLYLVKEYEVRNKKEPSHKDNLNIASQWHKKRLNAIWKDIFSYLTCKRDNLELLSCSVCEQCVSFRSALKCSVCQGHCHEGCLIDSTFSTYTNIEFLTTCKQCYQKETVNKSSNSTLLLNGGSLTILMEPVPKCDDQIPRSTRENDCRPDMKKVASHSPLETKSSGKKSSWGIVWKKNNNENTGIDFRLKKVLLKGRSSLPQFEPVCHLCHKRYRSDLMYIGCETCTRWYHAEALELEESKIFSVLGFKCCRCRKIKSPVCPYSDLVCKEQVGEQSGSRASKRKHSGAGSSSEILADIRACEPVNPVFPSEAVSKQENNPFPYSLSNVELITEPQLELDAEKSHSQASKKNHSGEDFGSETLTDTRENEFPAEDVSIPENNPPPFPFSDAELITEPELDAGIERNTISGSGLQKIPTTRHFKPEGDNNSSSGGEVRHAEISTRDEMGNMPAEFLSPFVEHDFVFADYNLLSDFESVDNEFIDIESETHLSSAELLHLDSSSHFEEADLFVDLSGFVNNSCTLGVPEECATTSLQNNLRPTTSSNVHNCWQCSQTEPAPDLSCQICRMWIHSKCSPWMESSSRLGEWKCGNCREWQ</sequence>
<protein>
    <submittedName>
        <fullName evidence="10">DNA-binding and zinc-finger protein</fullName>
    </submittedName>
    <submittedName>
        <fullName evidence="11">Putative transcription factor &amp; chromatin remodeling DDT family</fullName>
    </submittedName>
</protein>
<dbReference type="InterPro" id="IPR001965">
    <property type="entry name" value="Znf_PHD"/>
</dbReference>
<dbReference type="InterPro" id="IPR028942">
    <property type="entry name" value="WHIM1_dom"/>
</dbReference>
<dbReference type="Proteomes" id="UP000002051">
    <property type="component" value="Chromosome 2"/>
</dbReference>
<dbReference type="InterPro" id="IPR019786">
    <property type="entry name" value="Zinc_finger_PHD-type_CS"/>
</dbReference>
<evidence type="ECO:0000256" key="3">
    <source>
        <dbReference type="ARBA" id="ARBA00022771"/>
    </source>
</evidence>
<dbReference type="Gene3D" id="3.30.40.10">
    <property type="entry name" value="Zinc/RING finger domain, C3HC4 (zinc finger)"/>
    <property type="match status" value="2"/>
</dbReference>
<reference evidence="14" key="4">
    <citation type="journal article" date="2018" name="Nat. Plants">
        <title>Whole-genome landscape of Medicago truncatula symbiotic genes.</title>
        <authorList>
            <person name="Pecrix Y."/>
            <person name="Staton S.E."/>
            <person name="Sallet E."/>
            <person name="Lelandais-Briere C."/>
            <person name="Moreau S."/>
            <person name="Carrere S."/>
            <person name="Blein T."/>
            <person name="Jardinaud M.F."/>
            <person name="Latrasse D."/>
            <person name="Zouine M."/>
            <person name="Zahm M."/>
            <person name="Kreplak J."/>
            <person name="Mayjonade B."/>
            <person name="Satge C."/>
            <person name="Perez M."/>
            <person name="Cauet S."/>
            <person name="Marande W."/>
            <person name="Chantry-Darmon C."/>
            <person name="Lopez-Roques C."/>
            <person name="Bouchez O."/>
            <person name="Berard A."/>
            <person name="Debelle F."/>
            <person name="Munos S."/>
            <person name="Bendahmane A."/>
            <person name="Berges H."/>
            <person name="Niebel A."/>
            <person name="Buitink J."/>
            <person name="Frugier F."/>
            <person name="Benhamed M."/>
            <person name="Crespi M."/>
            <person name="Gouzy J."/>
            <person name="Gamas P."/>
        </authorList>
    </citation>
    <scope>NUCLEOTIDE SEQUENCE [LARGE SCALE GENOMIC DNA]</scope>
    <source>
        <strain evidence="14">cv. Jemalong A17</strain>
    </source>
</reference>
<keyword evidence="2" id="KW-0479">Metal-binding</keyword>
<dbReference type="InterPro" id="IPR047365">
    <property type="entry name" value="Tudor_AtPTM-like"/>
</dbReference>
<feature type="compositionally biased region" description="Basic residues" evidence="7">
    <location>
        <begin position="15"/>
        <end position="26"/>
    </location>
</feature>
<dbReference type="SMART" id="SM00571">
    <property type="entry name" value="DDT"/>
    <property type="match status" value="1"/>
</dbReference>
<dbReference type="InterPro" id="IPR018501">
    <property type="entry name" value="DDT_dom"/>
</dbReference>
<dbReference type="GO" id="GO:0008270">
    <property type="term" value="F:zinc ion binding"/>
    <property type="evidence" value="ECO:0007669"/>
    <property type="project" value="UniProtKB-KW"/>
</dbReference>
<evidence type="ECO:0000256" key="6">
    <source>
        <dbReference type="PROSITE-ProRule" id="PRU00146"/>
    </source>
</evidence>
<dbReference type="Proteomes" id="UP000265566">
    <property type="component" value="Chromosome 2"/>
</dbReference>
<dbReference type="Pfam" id="PF02791">
    <property type="entry name" value="DDT"/>
    <property type="match status" value="1"/>
</dbReference>
<evidence type="ECO:0000256" key="2">
    <source>
        <dbReference type="ARBA" id="ARBA00022723"/>
    </source>
</evidence>
<feature type="region of interest" description="Disordered" evidence="7">
    <location>
        <begin position="1073"/>
        <end position="1100"/>
    </location>
</feature>
<dbReference type="PROSITE" id="PS50016">
    <property type="entry name" value="ZF_PHD_2"/>
    <property type="match status" value="1"/>
</dbReference>
<reference evidence="10 13" key="1">
    <citation type="journal article" date="2011" name="Nature">
        <title>The Medicago genome provides insight into the evolution of rhizobial symbioses.</title>
        <authorList>
            <person name="Young N.D."/>
            <person name="Debelle F."/>
            <person name="Oldroyd G.E."/>
            <person name="Geurts R."/>
            <person name="Cannon S.B."/>
            <person name="Udvardi M.K."/>
            <person name="Benedito V.A."/>
            <person name="Mayer K.F."/>
            <person name="Gouzy J."/>
            <person name="Schoof H."/>
            <person name="Van de Peer Y."/>
            <person name="Proost S."/>
            <person name="Cook D.R."/>
            <person name="Meyers B.C."/>
            <person name="Spannagl M."/>
            <person name="Cheung F."/>
            <person name="De Mita S."/>
            <person name="Krishnakumar V."/>
            <person name="Gundlach H."/>
            <person name="Zhou S."/>
            <person name="Mudge J."/>
            <person name="Bharti A.K."/>
            <person name="Murray J.D."/>
            <person name="Naoumkina M.A."/>
            <person name="Rosen B."/>
            <person name="Silverstein K.A."/>
            <person name="Tang H."/>
            <person name="Rombauts S."/>
            <person name="Zhao P.X."/>
            <person name="Zhou P."/>
            <person name="Barbe V."/>
            <person name="Bardou P."/>
            <person name="Bechner M."/>
            <person name="Bellec A."/>
            <person name="Berger A."/>
            <person name="Berges H."/>
            <person name="Bidwell S."/>
            <person name="Bisseling T."/>
            <person name="Choisne N."/>
            <person name="Couloux A."/>
            <person name="Denny R."/>
            <person name="Deshpande S."/>
            <person name="Dai X."/>
            <person name="Doyle J.J."/>
            <person name="Dudez A.M."/>
            <person name="Farmer A.D."/>
            <person name="Fouteau S."/>
            <person name="Franken C."/>
            <person name="Gibelin C."/>
            <person name="Gish J."/>
            <person name="Goldstein S."/>
            <person name="Gonzalez A.J."/>
            <person name="Green P.J."/>
            <person name="Hallab A."/>
            <person name="Hartog M."/>
            <person name="Hua A."/>
            <person name="Humphray S.J."/>
            <person name="Jeong D.H."/>
            <person name="Jing Y."/>
            <person name="Jocker A."/>
            <person name="Kenton S.M."/>
            <person name="Kim D.J."/>
            <person name="Klee K."/>
            <person name="Lai H."/>
            <person name="Lang C."/>
            <person name="Lin S."/>
            <person name="Macmil S.L."/>
            <person name="Magdelenat G."/>
            <person name="Matthews L."/>
            <person name="McCorrison J."/>
            <person name="Monaghan E.L."/>
            <person name="Mun J.H."/>
            <person name="Najar F.Z."/>
            <person name="Nicholson C."/>
            <person name="Noirot C."/>
            <person name="O'Bleness M."/>
            <person name="Paule C.R."/>
            <person name="Poulain J."/>
            <person name="Prion F."/>
            <person name="Qin B."/>
            <person name="Qu C."/>
            <person name="Retzel E.F."/>
            <person name="Riddle C."/>
            <person name="Sallet E."/>
            <person name="Samain S."/>
            <person name="Samson N."/>
            <person name="Sanders I."/>
            <person name="Saurat O."/>
            <person name="Scarpelli C."/>
            <person name="Schiex T."/>
            <person name="Segurens B."/>
            <person name="Severin A.J."/>
            <person name="Sherrier D.J."/>
            <person name="Shi R."/>
            <person name="Sims S."/>
            <person name="Singer S.R."/>
            <person name="Sinharoy S."/>
            <person name="Sterck L."/>
            <person name="Viollet A."/>
            <person name="Wang B.B."/>
            <person name="Wang K."/>
            <person name="Wang M."/>
            <person name="Wang X."/>
            <person name="Warfsmann J."/>
            <person name="Weissenbach J."/>
            <person name="White D.D."/>
            <person name="White J.D."/>
            <person name="Wiley G.B."/>
            <person name="Wincker P."/>
            <person name="Xing Y."/>
            <person name="Yang L."/>
            <person name="Yao Z."/>
            <person name="Ying F."/>
            <person name="Zhai J."/>
            <person name="Zhou L."/>
            <person name="Zuber A."/>
            <person name="Denarie J."/>
            <person name="Dixon R.A."/>
            <person name="May G.D."/>
            <person name="Schwartz D.C."/>
            <person name="Rogers J."/>
            <person name="Quetier F."/>
            <person name="Town C.D."/>
            <person name="Roe B.A."/>
        </authorList>
    </citation>
    <scope>NUCLEOTIDE SEQUENCE [LARGE SCALE GENOMIC DNA]</scope>
    <source>
        <strain evidence="10">A17</strain>
        <strain evidence="12 13">cv. Jemalong A17</strain>
    </source>
</reference>
<evidence type="ECO:0000256" key="5">
    <source>
        <dbReference type="ARBA" id="ARBA00023242"/>
    </source>
</evidence>
<dbReference type="GO" id="GO:0003677">
    <property type="term" value="F:DNA binding"/>
    <property type="evidence" value="ECO:0007669"/>
    <property type="project" value="UniProtKB-KW"/>
</dbReference>
<dbReference type="EMBL" id="CM001218">
    <property type="protein sequence ID" value="KEH38923.1"/>
    <property type="molecule type" value="Genomic_DNA"/>
</dbReference>
<evidence type="ECO:0000259" key="9">
    <source>
        <dbReference type="PROSITE" id="PS50827"/>
    </source>
</evidence>
<evidence type="ECO:0000259" key="8">
    <source>
        <dbReference type="PROSITE" id="PS50016"/>
    </source>
</evidence>
<gene>
    <name evidence="12" type="primary">25487491</name>
    <name evidence="10" type="ordered locus">MTR_2g084615</name>
    <name evidence="11" type="ORF">MtrunA17_Chr2g0320731</name>
</gene>
<keyword evidence="4" id="KW-0862">Zinc</keyword>
<name>A0A072VBZ5_MEDTR</name>
<dbReference type="KEGG" id="mtr:25487491"/>
<reference evidence="11" key="5">
    <citation type="journal article" date="2018" name="Nat. Plants">
        <title>Whole-genome landscape of Medicago truncatula symbiotic genes.</title>
        <authorList>
            <person name="Pecrix Y."/>
            <person name="Gamas P."/>
            <person name="Carrere S."/>
        </authorList>
    </citation>
    <scope>NUCLEOTIDE SEQUENCE</scope>
    <source>
        <tissue evidence="11">Leaves</tissue>
    </source>
</reference>
<dbReference type="Pfam" id="PF15612">
    <property type="entry name" value="WHIM1"/>
    <property type="match status" value="1"/>
</dbReference>
<dbReference type="EMBL" id="PSQE01000002">
    <property type="protein sequence ID" value="RHN75395.1"/>
    <property type="molecule type" value="Genomic_DNA"/>
</dbReference>
<evidence type="ECO:0000313" key="10">
    <source>
        <dbReference type="EMBL" id="KEH38923.1"/>
    </source>
</evidence>
<keyword evidence="5" id="KW-0539">Nucleus</keyword>
<evidence type="ECO:0000313" key="13">
    <source>
        <dbReference type="Proteomes" id="UP000002051"/>
    </source>
</evidence>
<dbReference type="GO" id="GO:0000785">
    <property type="term" value="C:chromatin"/>
    <property type="evidence" value="ECO:0007669"/>
    <property type="project" value="UniProtKB-ARBA"/>
</dbReference>
<dbReference type="InterPro" id="IPR056618">
    <property type="entry name" value="Chromo_PTM"/>
</dbReference>
<feature type="region of interest" description="Disordered" evidence="7">
    <location>
        <begin position="1"/>
        <end position="28"/>
    </location>
</feature>
<accession>A0A072VBZ5</accession>
<dbReference type="PANTHER" id="PTHR46508">
    <property type="entry name" value="PHD FINGER FAMILY PROTEIN"/>
    <property type="match status" value="1"/>
</dbReference>
<evidence type="ECO:0000313" key="14">
    <source>
        <dbReference type="Proteomes" id="UP000265566"/>
    </source>
</evidence>
<dbReference type="Gramene" id="rna11587">
    <property type="protein sequence ID" value="RHN75395.1"/>
    <property type="gene ID" value="gene11587"/>
</dbReference>
<evidence type="ECO:0000256" key="4">
    <source>
        <dbReference type="ARBA" id="ARBA00022833"/>
    </source>
</evidence>
<dbReference type="InterPro" id="IPR019787">
    <property type="entry name" value="Znf_PHD-finger"/>
</dbReference>